<dbReference type="Pfam" id="PF00877">
    <property type="entry name" value="NLPC_P60"/>
    <property type="match status" value="1"/>
</dbReference>
<dbReference type="PANTHER" id="PTHR47053:SF1">
    <property type="entry name" value="MUREIN DD-ENDOPEPTIDASE MEPH-RELATED"/>
    <property type="match status" value="1"/>
</dbReference>
<reference evidence="6" key="2">
    <citation type="submission" date="2021-04" db="EMBL/GenBank/DDBJ databases">
        <authorList>
            <person name="Gilroy R."/>
        </authorList>
    </citation>
    <scope>NUCLEOTIDE SEQUENCE</scope>
    <source>
        <strain evidence="6">ChiHecec2B26-446</strain>
    </source>
</reference>
<evidence type="ECO:0000313" key="7">
    <source>
        <dbReference type="Proteomes" id="UP000886752"/>
    </source>
</evidence>
<keyword evidence="4" id="KW-0788">Thiol protease</keyword>
<comment type="caution">
    <text evidence="6">The sequence shown here is derived from an EMBL/GenBank/DDBJ whole genome shotgun (WGS) entry which is preliminary data.</text>
</comment>
<dbReference type="GO" id="GO:0006508">
    <property type="term" value="P:proteolysis"/>
    <property type="evidence" value="ECO:0007669"/>
    <property type="project" value="UniProtKB-KW"/>
</dbReference>
<dbReference type="Proteomes" id="UP000886752">
    <property type="component" value="Unassembled WGS sequence"/>
</dbReference>
<evidence type="ECO:0000256" key="2">
    <source>
        <dbReference type="ARBA" id="ARBA00022670"/>
    </source>
</evidence>
<dbReference type="GO" id="GO:0008234">
    <property type="term" value="F:cysteine-type peptidase activity"/>
    <property type="evidence" value="ECO:0007669"/>
    <property type="project" value="UniProtKB-KW"/>
</dbReference>
<evidence type="ECO:0000256" key="4">
    <source>
        <dbReference type="ARBA" id="ARBA00022807"/>
    </source>
</evidence>
<evidence type="ECO:0000256" key="3">
    <source>
        <dbReference type="ARBA" id="ARBA00022801"/>
    </source>
</evidence>
<organism evidence="6 7">
    <name type="scientific">Candidatus Desulfovibrio intestinipullorum</name>
    <dbReference type="NCBI Taxonomy" id="2838536"/>
    <lineage>
        <taxon>Bacteria</taxon>
        <taxon>Pseudomonadati</taxon>
        <taxon>Thermodesulfobacteriota</taxon>
        <taxon>Desulfovibrionia</taxon>
        <taxon>Desulfovibrionales</taxon>
        <taxon>Desulfovibrionaceae</taxon>
        <taxon>Desulfovibrio</taxon>
    </lineage>
</organism>
<dbReference type="Gene3D" id="3.90.1720.10">
    <property type="entry name" value="endopeptidase domain like (from Nostoc punctiforme)"/>
    <property type="match status" value="1"/>
</dbReference>
<protein>
    <submittedName>
        <fullName evidence="6">C40 family peptidase</fullName>
    </submittedName>
</protein>
<feature type="domain" description="NlpC/P60" evidence="5">
    <location>
        <begin position="36"/>
        <end position="158"/>
    </location>
</feature>
<keyword evidence="3" id="KW-0378">Hydrolase</keyword>
<dbReference type="PANTHER" id="PTHR47053">
    <property type="entry name" value="MUREIN DD-ENDOPEPTIDASE MEPH-RELATED"/>
    <property type="match status" value="1"/>
</dbReference>
<gene>
    <name evidence="6" type="ORF">H9894_08725</name>
</gene>
<keyword evidence="2" id="KW-0645">Protease</keyword>
<comment type="similarity">
    <text evidence="1">Belongs to the peptidase C40 family.</text>
</comment>
<proteinExistence type="inferred from homology"/>
<evidence type="ECO:0000313" key="6">
    <source>
        <dbReference type="EMBL" id="HIW01255.1"/>
    </source>
</evidence>
<dbReference type="AlphaFoldDB" id="A0A9D1PX87"/>
<dbReference type="InterPro" id="IPR038765">
    <property type="entry name" value="Papain-like_cys_pep_sf"/>
</dbReference>
<dbReference type="InterPro" id="IPR051202">
    <property type="entry name" value="Peptidase_C40"/>
</dbReference>
<sequence length="159" mass="17163">MNRSPLILIKLLSLLFVLGLMTGCGAGINTNSSEASPKAQLAVRDAYSQMGKPYRLGGASPRQGFDCSGLIYWAYGKNGVKVPRRTTDQLTAGHKVARNAPLPGDIVVFRMGGASLHTGMYAGGNAFIHSPRKGSHVRMESLTSPYWKKKLISIRRVSS</sequence>
<evidence type="ECO:0000259" key="5">
    <source>
        <dbReference type="PROSITE" id="PS51935"/>
    </source>
</evidence>
<evidence type="ECO:0000256" key="1">
    <source>
        <dbReference type="ARBA" id="ARBA00007074"/>
    </source>
</evidence>
<name>A0A9D1PX87_9BACT</name>
<dbReference type="InterPro" id="IPR000064">
    <property type="entry name" value="NLP_P60_dom"/>
</dbReference>
<reference evidence="6" key="1">
    <citation type="journal article" date="2021" name="PeerJ">
        <title>Extensive microbial diversity within the chicken gut microbiome revealed by metagenomics and culture.</title>
        <authorList>
            <person name="Gilroy R."/>
            <person name="Ravi A."/>
            <person name="Getino M."/>
            <person name="Pursley I."/>
            <person name="Horton D.L."/>
            <person name="Alikhan N.F."/>
            <person name="Baker D."/>
            <person name="Gharbi K."/>
            <person name="Hall N."/>
            <person name="Watson M."/>
            <person name="Adriaenssens E.M."/>
            <person name="Foster-Nyarko E."/>
            <person name="Jarju S."/>
            <person name="Secka A."/>
            <person name="Antonio M."/>
            <person name="Oren A."/>
            <person name="Chaudhuri R.R."/>
            <person name="La Ragione R."/>
            <person name="Hildebrand F."/>
            <person name="Pallen M.J."/>
        </authorList>
    </citation>
    <scope>NUCLEOTIDE SEQUENCE</scope>
    <source>
        <strain evidence="6">ChiHecec2B26-446</strain>
    </source>
</reference>
<dbReference type="EMBL" id="DXHV01000077">
    <property type="protein sequence ID" value="HIW01255.1"/>
    <property type="molecule type" value="Genomic_DNA"/>
</dbReference>
<dbReference type="SUPFAM" id="SSF54001">
    <property type="entry name" value="Cysteine proteinases"/>
    <property type="match status" value="1"/>
</dbReference>
<dbReference type="PROSITE" id="PS51935">
    <property type="entry name" value="NLPC_P60"/>
    <property type="match status" value="1"/>
</dbReference>
<accession>A0A9D1PX87</accession>
<dbReference type="PROSITE" id="PS51257">
    <property type="entry name" value="PROKAR_LIPOPROTEIN"/>
    <property type="match status" value="1"/>
</dbReference>